<dbReference type="RefSeq" id="XP_033536915.1">
    <property type="nucleotide sequence ID" value="XM_033676124.1"/>
</dbReference>
<evidence type="ECO:0000256" key="1">
    <source>
        <dbReference type="SAM" id="MobiDB-lite"/>
    </source>
</evidence>
<evidence type="ECO:0000313" key="3">
    <source>
        <dbReference type="Proteomes" id="UP000504638"/>
    </source>
</evidence>
<organism evidence="2">
    <name type="scientific">Eremomyces bilateralis CBS 781.70</name>
    <dbReference type="NCBI Taxonomy" id="1392243"/>
    <lineage>
        <taxon>Eukaryota</taxon>
        <taxon>Fungi</taxon>
        <taxon>Dikarya</taxon>
        <taxon>Ascomycota</taxon>
        <taxon>Pezizomycotina</taxon>
        <taxon>Dothideomycetes</taxon>
        <taxon>Dothideomycetes incertae sedis</taxon>
        <taxon>Eremomycetales</taxon>
        <taxon>Eremomycetaceae</taxon>
        <taxon>Eremomyces</taxon>
    </lineage>
</organism>
<dbReference type="OrthoDB" id="5358475at2759"/>
<evidence type="ECO:0000313" key="2">
    <source>
        <dbReference type="EMBL" id="KAF1815284.1"/>
    </source>
</evidence>
<dbReference type="EMBL" id="ML975152">
    <property type="protein sequence ID" value="KAF1815284.1"/>
    <property type="molecule type" value="Genomic_DNA"/>
</dbReference>
<keyword evidence="3" id="KW-1185">Reference proteome</keyword>
<dbReference type="Proteomes" id="UP000504638">
    <property type="component" value="Unplaced"/>
</dbReference>
<accession>A0A6G1GB88</accession>
<reference evidence="4" key="2">
    <citation type="submission" date="2020-04" db="EMBL/GenBank/DDBJ databases">
        <authorList>
            <consortium name="NCBI Genome Project"/>
        </authorList>
    </citation>
    <scope>NUCLEOTIDE SEQUENCE</scope>
    <source>
        <strain evidence="4">CBS 781.70</strain>
    </source>
</reference>
<evidence type="ECO:0000313" key="4">
    <source>
        <dbReference type="RefSeq" id="XP_033536915.1"/>
    </source>
</evidence>
<reference evidence="4" key="3">
    <citation type="submission" date="2025-04" db="UniProtKB">
        <authorList>
            <consortium name="RefSeq"/>
        </authorList>
    </citation>
    <scope>IDENTIFICATION</scope>
    <source>
        <strain evidence="4">CBS 781.70</strain>
    </source>
</reference>
<reference evidence="2 4" key="1">
    <citation type="submission" date="2020-01" db="EMBL/GenBank/DDBJ databases">
        <authorList>
            <consortium name="DOE Joint Genome Institute"/>
            <person name="Haridas S."/>
            <person name="Albert R."/>
            <person name="Binder M."/>
            <person name="Bloem J."/>
            <person name="Labutti K."/>
            <person name="Salamov A."/>
            <person name="Andreopoulos B."/>
            <person name="Baker S.E."/>
            <person name="Barry K."/>
            <person name="Bills G."/>
            <person name="Bluhm B.H."/>
            <person name="Cannon C."/>
            <person name="Castanera R."/>
            <person name="Culley D.E."/>
            <person name="Daum C."/>
            <person name="Ezra D."/>
            <person name="Gonzalez J.B."/>
            <person name="Henrissat B."/>
            <person name="Kuo A."/>
            <person name="Liang C."/>
            <person name="Lipzen A."/>
            <person name="Lutzoni F."/>
            <person name="Magnuson J."/>
            <person name="Mondo S."/>
            <person name="Nolan M."/>
            <person name="Ohm R."/>
            <person name="Pangilinan J."/>
            <person name="Park H.-J."/>
            <person name="Ramirez L."/>
            <person name="Alfaro M."/>
            <person name="Sun H."/>
            <person name="Tritt A."/>
            <person name="Yoshinaga Y."/>
            <person name="Zwiers L.-H."/>
            <person name="Turgeon B.G."/>
            <person name="Goodwin S.B."/>
            <person name="Spatafora J.W."/>
            <person name="Crous P.W."/>
            <person name="Grigoriev I.V."/>
        </authorList>
    </citation>
    <scope>NUCLEOTIDE SEQUENCE</scope>
    <source>
        <strain evidence="2 4">CBS 781.70</strain>
    </source>
</reference>
<dbReference type="AlphaFoldDB" id="A0A6G1GB88"/>
<evidence type="ECO:0008006" key="5">
    <source>
        <dbReference type="Google" id="ProtNLM"/>
    </source>
</evidence>
<sequence>MPSSSDLIPFVFDPLPLGSIKPAGWLHSELQTMAAGLPGHEYDFYRFVKYSPWLGGDQEYALLNEGFPYWFNGIVPLAYSLDDERLKIQIHGAVSFITAHQAADGWLGPETGTRRNFWARFPVLLGMIGLLQADYGAYSGKVLPSIQKFVGLMHTMLENDFEGYLYHEGSALSEFDHTWARVRMADCMISLQWLLEHEPAVQKESIIRVMELLVQGSIDWATWFQEGTFVKLDPNDLPDGGRELENQYLPYMHGVNLGQGLKSGAVVRRLTRNETLLQTTRRGVQWTFEFHGAASGTILADERIAGLEPYYGSELCTTVEALYSLAYLYSALGDPDSASRAELIAYNALPAITTPDHWAHQYVSQPNQPDHGHIHKNADPARGNPFWNVGAYGQTFGLELNYPCCTVNQGQGWPKFVANSWMRYGEDGIVHALLGPSRVRTSLRNADVSIECKTAYPFDLTLRYEIECAGPFTFYFRVPEWAQPGSTLEISSIERSSVSSSGGLGQARRRRIAPGSTDIPGGLHAVPVLSAGKHIGAVKLIAAPRTEPRMNDTVAVFYGPLLYSLHIDVESTSHNPVKFDGRTPFDPSEIPPEAKDWSMTPSSPWAVAIDPSTLSVHNAGVPEDGSLPNPVWAPGVPPISITVKGCEIEWPLYGGKTGHVRDGRIPDLPPSKELRKCIGPVQEWKLVPHGSAKIHMSDLPVIDLSES</sequence>
<proteinExistence type="predicted"/>
<protein>
    <recommendedName>
        <fullName evidence="5">DUF1680-domain-containing protein</fullName>
    </recommendedName>
</protein>
<dbReference type="GeneID" id="54416694"/>
<gene>
    <name evidence="2 4" type="ORF">P152DRAFT_391965</name>
</gene>
<feature type="region of interest" description="Disordered" evidence="1">
    <location>
        <begin position="493"/>
        <end position="518"/>
    </location>
</feature>
<name>A0A6G1GB88_9PEZI</name>